<dbReference type="OrthoDB" id="6183075at2759"/>
<comment type="caution">
    <text evidence="2">The sequence shown here is derived from an EMBL/GenBank/DDBJ whole genome shotgun (WGS) entry which is preliminary data.</text>
</comment>
<feature type="region of interest" description="Disordered" evidence="1">
    <location>
        <begin position="104"/>
        <end position="143"/>
    </location>
</feature>
<protein>
    <submittedName>
        <fullName evidence="2">Uncharacterized protein</fullName>
    </submittedName>
</protein>
<feature type="region of interest" description="Disordered" evidence="1">
    <location>
        <begin position="1"/>
        <end position="21"/>
    </location>
</feature>
<organism evidence="2 3">
    <name type="scientific">Mytilus galloprovincialis</name>
    <name type="common">Mediterranean mussel</name>
    <dbReference type="NCBI Taxonomy" id="29158"/>
    <lineage>
        <taxon>Eukaryota</taxon>
        <taxon>Metazoa</taxon>
        <taxon>Spiralia</taxon>
        <taxon>Lophotrochozoa</taxon>
        <taxon>Mollusca</taxon>
        <taxon>Bivalvia</taxon>
        <taxon>Autobranchia</taxon>
        <taxon>Pteriomorphia</taxon>
        <taxon>Mytilida</taxon>
        <taxon>Mytiloidea</taxon>
        <taxon>Mytilidae</taxon>
        <taxon>Mytilinae</taxon>
        <taxon>Mytilus</taxon>
    </lineage>
</organism>
<dbReference type="Proteomes" id="UP000596742">
    <property type="component" value="Unassembled WGS sequence"/>
</dbReference>
<feature type="compositionally biased region" description="Basic and acidic residues" evidence="1">
    <location>
        <begin position="1"/>
        <end position="20"/>
    </location>
</feature>
<name>A0A8B6C615_MYTGA</name>
<evidence type="ECO:0000313" key="2">
    <source>
        <dbReference type="EMBL" id="VDI00522.1"/>
    </source>
</evidence>
<reference evidence="2" key="1">
    <citation type="submission" date="2018-11" db="EMBL/GenBank/DDBJ databases">
        <authorList>
            <person name="Alioto T."/>
            <person name="Alioto T."/>
        </authorList>
    </citation>
    <scope>NUCLEOTIDE SEQUENCE</scope>
</reference>
<evidence type="ECO:0000256" key="1">
    <source>
        <dbReference type="SAM" id="MobiDB-lite"/>
    </source>
</evidence>
<dbReference type="AlphaFoldDB" id="A0A8B6C615"/>
<evidence type="ECO:0000313" key="3">
    <source>
        <dbReference type="Proteomes" id="UP000596742"/>
    </source>
</evidence>
<sequence>MAEKDSTLDWTGTDKSDHMLTPEAEIIPEGRAQGSRLPTSVQHDFIDATPHQEKYRLFADSSVQDRFGDQRFSHQRENFSSPVFTKGQVPMDVEGASILQGISQGPQWTNAMPSGGMRVNPWKVRTGTEDPIECNGHARSLPG</sequence>
<gene>
    <name evidence="2" type="ORF">MGAL_10B084666</name>
</gene>
<keyword evidence="3" id="KW-1185">Reference proteome</keyword>
<dbReference type="EMBL" id="UYJE01001240">
    <property type="protein sequence ID" value="VDI00522.1"/>
    <property type="molecule type" value="Genomic_DNA"/>
</dbReference>
<accession>A0A8B6C615</accession>
<proteinExistence type="predicted"/>